<keyword evidence="3" id="KW-1185">Reference proteome</keyword>
<organism evidence="2 3">
    <name type="scientific">Streptomyces asiaticus subsp. ignotus</name>
    <dbReference type="NCBI Taxonomy" id="3098222"/>
    <lineage>
        <taxon>Bacteria</taxon>
        <taxon>Bacillati</taxon>
        <taxon>Actinomycetota</taxon>
        <taxon>Actinomycetes</taxon>
        <taxon>Kitasatosporales</taxon>
        <taxon>Streptomycetaceae</taxon>
        <taxon>Streptomyces</taxon>
        <taxon>Streptomyces violaceusniger group</taxon>
    </lineage>
</organism>
<dbReference type="Proteomes" id="UP001354709">
    <property type="component" value="Unassembled WGS sequence"/>
</dbReference>
<accession>A0ABU7QCW9</accession>
<evidence type="ECO:0000256" key="1">
    <source>
        <dbReference type="SAM" id="MobiDB-lite"/>
    </source>
</evidence>
<dbReference type="EMBL" id="JAZBJO010000045">
    <property type="protein sequence ID" value="MEE4598204.1"/>
    <property type="molecule type" value="Genomic_DNA"/>
</dbReference>
<sequence length="96" mass="10014">MTTCPQPSLLPGIALPDPETLTGPQLRGWNCALCGQRLYADQLLGTVEWTCGGVTKENVELYVCRPLCNEAHAAHPGGGGQPPPPRRGRPSPGGAG</sequence>
<evidence type="ECO:0008006" key="4">
    <source>
        <dbReference type="Google" id="ProtNLM"/>
    </source>
</evidence>
<gene>
    <name evidence="2" type="ORF">V2J94_41285</name>
</gene>
<name>A0ABU7QCW9_9ACTN</name>
<evidence type="ECO:0000313" key="2">
    <source>
        <dbReference type="EMBL" id="MEE4598204.1"/>
    </source>
</evidence>
<protein>
    <recommendedName>
        <fullName evidence="4">HNH endonuclease</fullName>
    </recommendedName>
</protein>
<reference evidence="2 3" key="1">
    <citation type="submission" date="2023-11" db="EMBL/GenBank/DDBJ databases">
        <title>30 novel species of actinomycetes from the DSMZ collection.</title>
        <authorList>
            <person name="Nouioui I."/>
        </authorList>
    </citation>
    <scope>NUCLEOTIDE SEQUENCE [LARGE SCALE GENOMIC DNA]</scope>
    <source>
        <strain evidence="2 3">DSM 41524</strain>
    </source>
</reference>
<proteinExistence type="predicted"/>
<comment type="caution">
    <text evidence="2">The sequence shown here is derived from an EMBL/GenBank/DDBJ whole genome shotgun (WGS) entry which is preliminary data.</text>
</comment>
<feature type="region of interest" description="Disordered" evidence="1">
    <location>
        <begin position="73"/>
        <end position="96"/>
    </location>
</feature>
<evidence type="ECO:0000313" key="3">
    <source>
        <dbReference type="Proteomes" id="UP001354709"/>
    </source>
</evidence>
<dbReference type="RefSeq" id="WP_330815382.1">
    <property type="nucleotide sequence ID" value="NZ_JAZBJO010000045.1"/>
</dbReference>